<evidence type="ECO:0000256" key="2">
    <source>
        <dbReference type="ARBA" id="ARBA00022630"/>
    </source>
</evidence>
<dbReference type="InterPro" id="IPR028261">
    <property type="entry name" value="DPD_II"/>
</dbReference>
<dbReference type="PANTHER" id="PTHR43073:SF2">
    <property type="entry name" value="DIHYDROPYRIMIDINE DEHYDROGENASE [NADP(+)]"/>
    <property type="match status" value="1"/>
</dbReference>
<comment type="catalytic activity">
    <reaction evidence="8">
        <text>5,6-dihydrouracil + NAD(+) = uracil + NADH + H(+)</text>
        <dbReference type="Rhea" id="RHEA:20189"/>
        <dbReference type="ChEBI" id="CHEBI:15378"/>
        <dbReference type="ChEBI" id="CHEBI:15901"/>
        <dbReference type="ChEBI" id="CHEBI:17568"/>
        <dbReference type="ChEBI" id="CHEBI:57540"/>
        <dbReference type="ChEBI" id="CHEBI:57945"/>
        <dbReference type="EC" id="1.3.1.1"/>
    </reaction>
</comment>
<evidence type="ECO:0000256" key="6">
    <source>
        <dbReference type="ARBA" id="ARBA00032722"/>
    </source>
</evidence>
<evidence type="ECO:0000313" key="14">
    <source>
        <dbReference type="Proteomes" id="UP000320593"/>
    </source>
</evidence>
<dbReference type="EMBL" id="VLLF01000005">
    <property type="protein sequence ID" value="TWI87362.1"/>
    <property type="molecule type" value="Genomic_DNA"/>
</dbReference>
<gene>
    <name evidence="13" type="ORF">JM93_02604</name>
</gene>
<evidence type="ECO:0000256" key="5">
    <source>
        <dbReference type="ARBA" id="ARBA00030119"/>
    </source>
</evidence>
<evidence type="ECO:0000313" key="13">
    <source>
        <dbReference type="EMBL" id="TWI87362.1"/>
    </source>
</evidence>
<keyword evidence="2" id="KW-0285">Flavoprotein</keyword>
<sequence length="451" mass="48206">MTETNTMPDIKAGRLDESEYEKHFSDLHPLLDQHEATVEADRCYFCYDAPCVQACPTSIDIPQFIRQISTGNPTGSAKTIFDQNILGGMCARVCPTETLCEQVCVREVAEGKPVKIGQLQRYATDHYMSGNDTTPYTRKAATGKKIAVIGAGPAGLACAHALAVEGHDIDIFEAREKAGGLNEYGIATYKTVDDYAAKEVDFILSIGGITLKTGEKLGETIHLADLRTAYDAVFLGMGLAGVNGLGLENEAKDGVLDAVDYIADLRQVKNYADLPVGRRVVVIGGGMTAVDIAVQTKRLGAEDVTIAYRRGQERMNASEYEQQLAQTNGVKIMTWAQPKALVAENGHISAIDLERTKDDNGSLVGTGEVVRLSADMVFKAVGQTLVPADLNGSGPNIQIEKGRIVVDADRKTSLEDVWAGGDCILGGEDLTVAAVEDGKIAAASIHRALSA</sequence>
<dbReference type="GO" id="GO:0004159">
    <property type="term" value="F:dihydropyrimidine dehydrogenase (NAD+) activity"/>
    <property type="evidence" value="ECO:0007669"/>
    <property type="project" value="UniProtKB-EC"/>
</dbReference>
<dbReference type="Gene3D" id="3.50.50.60">
    <property type="entry name" value="FAD/NAD(P)-binding domain"/>
    <property type="match status" value="2"/>
</dbReference>
<dbReference type="SUPFAM" id="SSF51971">
    <property type="entry name" value="Nucleotide-binding domain"/>
    <property type="match status" value="1"/>
</dbReference>
<dbReference type="PRINTS" id="PR00469">
    <property type="entry name" value="PNDRDTASEII"/>
</dbReference>
<dbReference type="InterPro" id="IPR023753">
    <property type="entry name" value="FAD/NAD-binding_dom"/>
</dbReference>
<comment type="caution">
    <text evidence="13">The sequence shown here is derived from an EMBL/GenBank/DDBJ whole genome shotgun (WGS) entry which is preliminary data.</text>
</comment>
<feature type="domain" description="4Fe-4S ferredoxin-type" evidence="12">
    <location>
        <begin position="34"/>
        <end position="64"/>
    </location>
</feature>
<accession>A0A562T1F3</accession>
<dbReference type="InterPro" id="IPR036188">
    <property type="entry name" value="FAD/NAD-bd_sf"/>
</dbReference>
<dbReference type="PROSITE" id="PS51379">
    <property type="entry name" value="4FE4S_FER_2"/>
    <property type="match status" value="1"/>
</dbReference>
<protein>
    <recommendedName>
        <fullName evidence="11">dihydrouracil dehydrogenase (NAD(+))</fullName>
        <ecNumber evidence="11">1.3.1.1</ecNumber>
    </recommendedName>
    <alternativeName>
        <fullName evidence="6">Dihydrothymine dehydrogenase</fullName>
    </alternativeName>
    <alternativeName>
        <fullName evidence="5">Dihydrouracil dehydrogenase</fullName>
    </alternativeName>
</protein>
<evidence type="ECO:0000259" key="12">
    <source>
        <dbReference type="PROSITE" id="PS51379"/>
    </source>
</evidence>
<dbReference type="PANTHER" id="PTHR43073">
    <property type="entry name" value="DIHYDROPYRIMIDINE DEHYDROGENASE [NADP(+)]"/>
    <property type="match status" value="1"/>
</dbReference>
<proteinExistence type="predicted"/>
<dbReference type="OrthoDB" id="9803192at2"/>
<dbReference type="RefSeq" id="WP_145343873.1">
    <property type="nucleotide sequence ID" value="NZ_VLLF01000005.1"/>
</dbReference>
<comment type="function">
    <text evidence="9">Involved in pyrimidine base degradation. Catalyzes physiologically the reduction of uracil to 5,6-dihydrouracil (DHU) by using NADH as a specific cosubstrate. It also catalyzes the reverse reaction and the reduction of thymine to 5,6-dihydrothymine (DHT).</text>
</comment>
<keyword evidence="4" id="KW-0560">Oxidoreductase</keyword>
<comment type="cofactor">
    <cofactor evidence="1">
        <name>FMN</name>
        <dbReference type="ChEBI" id="CHEBI:58210"/>
    </cofactor>
</comment>
<comment type="subunit">
    <text evidence="10">Heterotetramer of 2 PreA and 2 PreT subunits.</text>
</comment>
<dbReference type="Proteomes" id="UP000320593">
    <property type="component" value="Unassembled WGS sequence"/>
</dbReference>
<evidence type="ECO:0000256" key="4">
    <source>
        <dbReference type="ARBA" id="ARBA00023002"/>
    </source>
</evidence>
<keyword evidence="3" id="KW-0288">FMN</keyword>
<dbReference type="Pfam" id="PF14691">
    <property type="entry name" value="Fer4_20"/>
    <property type="match status" value="1"/>
</dbReference>
<dbReference type="GO" id="GO:0051536">
    <property type="term" value="F:iron-sulfur cluster binding"/>
    <property type="evidence" value="ECO:0007669"/>
    <property type="project" value="InterPro"/>
</dbReference>
<dbReference type="InterPro" id="IPR017896">
    <property type="entry name" value="4Fe4S_Fe-S-bd"/>
</dbReference>
<evidence type="ECO:0000256" key="3">
    <source>
        <dbReference type="ARBA" id="ARBA00022643"/>
    </source>
</evidence>
<dbReference type="AlphaFoldDB" id="A0A562T1F3"/>
<name>A0A562T1F3_9HYPH</name>
<keyword evidence="14" id="KW-1185">Reference proteome</keyword>
<evidence type="ECO:0000256" key="8">
    <source>
        <dbReference type="ARBA" id="ARBA00048792"/>
    </source>
</evidence>
<evidence type="ECO:0000256" key="10">
    <source>
        <dbReference type="ARBA" id="ARBA00049714"/>
    </source>
</evidence>
<evidence type="ECO:0000256" key="1">
    <source>
        <dbReference type="ARBA" id="ARBA00001917"/>
    </source>
</evidence>
<comment type="catalytic activity">
    <reaction evidence="7">
        <text>5,6-dihydrothymine + NAD(+) = thymine + NADH + H(+)</text>
        <dbReference type="Rhea" id="RHEA:28791"/>
        <dbReference type="ChEBI" id="CHEBI:15378"/>
        <dbReference type="ChEBI" id="CHEBI:17821"/>
        <dbReference type="ChEBI" id="CHEBI:27468"/>
        <dbReference type="ChEBI" id="CHEBI:57540"/>
        <dbReference type="ChEBI" id="CHEBI:57945"/>
        <dbReference type="EC" id="1.3.1.1"/>
    </reaction>
</comment>
<reference evidence="13 14" key="1">
    <citation type="submission" date="2019-07" db="EMBL/GenBank/DDBJ databases">
        <title>Genomic Encyclopedia of Archaeal and Bacterial Type Strains, Phase II (KMG-II): from individual species to whole genera.</title>
        <authorList>
            <person name="Goeker M."/>
        </authorList>
    </citation>
    <scope>NUCLEOTIDE SEQUENCE [LARGE SCALE GENOMIC DNA]</scope>
    <source>
        <strain evidence="13 14">ATCC BAA-252</strain>
    </source>
</reference>
<dbReference type="Gene3D" id="1.10.1060.10">
    <property type="entry name" value="Alpha-helical ferredoxin"/>
    <property type="match status" value="1"/>
</dbReference>
<dbReference type="SUPFAM" id="SSF46548">
    <property type="entry name" value="alpha-helical ferredoxin"/>
    <property type="match status" value="1"/>
</dbReference>
<organism evidence="13 14">
    <name type="scientific">Roseibium hamelinense</name>
    <dbReference type="NCBI Taxonomy" id="150831"/>
    <lineage>
        <taxon>Bacteria</taxon>
        <taxon>Pseudomonadati</taxon>
        <taxon>Pseudomonadota</taxon>
        <taxon>Alphaproteobacteria</taxon>
        <taxon>Hyphomicrobiales</taxon>
        <taxon>Stappiaceae</taxon>
        <taxon>Roseibium</taxon>
    </lineage>
</organism>
<dbReference type="EC" id="1.3.1.1" evidence="11"/>
<dbReference type="InterPro" id="IPR009051">
    <property type="entry name" value="Helical_ferredxn"/>
</dbReference>
<evidence type="ECO:0000256" key="11">
    <source>
        <dbReference type="ARBA" id="ARBA00049728"/>
    </source>
</evidence>
<dbReference type="PRINTS" id="PR00368">
    <property type="entry name" value="FADPNR"/>
</dbReference>
<dbReference type="Pfam" id="PF07992">
    <property type="entry name" value="Pyr_redox_2"/>
    <property type="match status" value="1"/>
</dbReference>
<evidence type="ECO:0000256" key="7">
    <source>
        <dbReference type="ARBA" id="ARBA00047685"/>
    </source>
</evidence>
<evidence type="ECO:0000256" key="9">
    <source>
        <dbReference type="ARBA" id="ARBA00049578"/>
    </source>
</evidence>